<comment type="subunit">
    <text evidence="1">Homodimer.</text>
</comment>
<feature type="region of interest" description="Disordered" evidence="5">
    <location>
        <begin position="34"/>
        <end position="66"/>
    </location>
</feature>
<gene>
    <name evidence="6" type="ORF">EMCG_07642</name>
</gene>
<comment type="catalytic activity">
    <reaction evidence="4">
        <text>(S)-ureidoglycolate = urea + glyoxylate</text>
        <dbReference type="Rhea" id="RHEA:11304"/>
        <dbReference type="ChEBI" id="CHEBI:16199"/>
        <dbReference type="ChEBI" id="CHEBI:36655"/>
        <dbReference type="ChEBI" id="CHEBI:57296"/>
        <dbReference type="EC" id="4.3.2.3"/>
    </reaction>
</comment>
<sequence>MLPPILPTSKITISPSPLTPSSFHPFGTAISSPLPATLTRAPPASSLPSLPNTSSRSGPSSLPTPILANQSTALKYSPISVFQNNYDQCKGAEGHGKGRGKDGEPRMSMFSCFPRELKRGGGQRRKSSSGLFDVRILERHPYTTQTFIPLGIPAPVDRKQHDRGINALSTGPRINHDNGGDDDGNNNPTPSYLVIVAPSLHGQTAQAMTVNSQGRKEQVLIRDPPDLRNMKAFIAHGGQGVTYGAGTWHAPMVVVGTRRVDFVVVQFVNGVAEDDCQEVEFGEGLVVDVDVDVDVRETEEYEDEVAKL</sequence>
<evidence type="ECO:0000256" key="3">
    <source>
        <dbReference type="ARBA" id="ARBA00023239"/>
    </source>
</evidence>
<dbReference type="GO" id="GO:0004848">
    <property type="term" value="F:ureidoglycolate hydrolase activity"/>
    <property type="evidence" value="ECO:0007669"/>
    <property type="project" value="InterPro"/>
</dbReference>
<organism evidence="6 7">
    <name type="scientific">[Emmonsia] crescens</name>
    <dbReference type="NCBI Taxonomy" id="73230"/>
    <lineage>
        <taxon>Eukaryota</taxon>
        <taxon>Fungi</taxon>
        <taxon>Dikarya</taxon>
        <taxon>Ascomycota</taxon>
        <taxon>Pezizomycotina</taxon>
        <taxon>Eurotiomycetes</taxon>
        <taxon>Eurotiomycetidae</taxon>
        <taxon>Onygenales</taxon>
        <taxon>Ajellomycetaceae</taxon>
        <taxon>Emergomyces</taxon>
    </lineage>
</organism>
<feature type="region of interest" description="Disordered" evidence="5">
    <location>
        <begin position="168"/>
        <end position="188"/>
    </location>
</feature>
<dbReference type="InterPro" id="IPR007247">
    <property type="entry name" value="Ureidogly_lyase"/>
</dbReference>
<dbReference type="Proteomes" id="UP000034164">
    <property type="component" value="Unassembled WGS sequence"/>
</dbReference>
<keyword evidence="2" id="KW-0659">Purine metabolism</keyword>
<evidence type="ECO:0000313" key="6">
    <source>
        <dbReference type="EMBL" id="KKZ66685.1"/>
    </source>
</evidence>
<protein>
    <submittedName>
        <fullName evidence="6">Ureidoglycolate hydrolase</fullName>
    </submittedName>
</protein>
<dbReference type="AlphaFoldDB" id="A0A0G2I8U3"/>
<dbReference type="PANTHER" id="PTHR21221">
    <property type="entry name" value="UREIDOGLYCOLATE HYDROLASE"/>
    <property type="match status" value="1"/>
</dbReference>
<dbReference type="VEuPathDB" id="FungiDB:EMCG_07642"/>
<dbReference type="InterPro" id="IPR011051">
    <property type="entry name" value="RmlC_Cupin_sf"/>
</dbReference>
<evidence type="ECO:0000256" key="1">
    <source>
        <dbReference type="ARBA" id="ARBA00011738"/>
    </source>
</evidence>
<reference evidence="7" key="1">
    <citation type="journal article" date="2015" name="PLoS Genet.">
        <title>The dynamic genome and transcriptome of the human fungal pathogen Blastomyces and close relative Emmonsia.</title>
        <authorList>
            <person name="Munoz J.F."/>
            <person name="Gauthier G.M."/>
            <person name="Desjardins C.A."/>
            <person name="Gallo J.E."/>
            <person name="Holder J."/>
            <person name="Sullivan T.D."/>
            <person name="Marty A.J."/>
            <person name="Carmen J.C."/>
            <person name="Chen Z."/>
            <person name="Ding L."/>
            <person name="Gujja S."/>
            <person name="Magrini V."/>
            <person name="Misas E."/>
            <person name="Mitreva M."/>
            <person name="Priest M."/>
            <person name="Saif S."/>
            <person name="Whiston E.A."/>
            <person name="Young S."/>
            <person name="Zeng Q."/>
            <person name="Goldman W.E."/>
            <person name="Mardis E.R."/>
            <person name="Taylor J.W."/>
            <person name="McEwen J.G."/>
            <person name="Clay O.K."/>
            <person name="Klein B.S."/>
            <person name="Cuomo C.A."/>
        </authorList>
    </citation>
    <scope>NUCLEOTIDE SEQUENCE [LARGE SCALE GENOMIC DNA]</scope>
    <source>
        <strain evidence="7">UAMH 3008</strain>
    </source>
</reference>
<feature type="compositionally biased region" description="Low complexity" evidence="5">
    <location>
        <begin position="34"/>
        <end position="57"/>
    </location>
</feature>
<dbReference type="InterPro" id="IPR024060">
    <property type="entry name" value="Ureidoglycolate_lyase_dom_sf"/>
</dbReference>
<evidence type="ECO:0000256" key="4">
    <source>
        <dbReference type="ARBA" id="ARBA00047684"/>
    </source>
</evidence>
<dbReference type="CDD" id="cd20298">
    <property type="entry name" value="cupin_UAH"/>
    <property type="match status" value="1"/>
</dbReference>
<name>A0A0G2I8U3_9EURO</name>
<evidence type="ECO:0000256" key="5">
    <source>
        <dbReference type="SAM" id="MobiDB-lite"/>
    </source>
</evidence>
<keyword evidence="6" id="KW-0378">Hydrolase</keyword>
<evidence type="ECO:0000256" key="2">
    <source>
        <dbReference type="ARBA" id="ARBA00022631"/>
    </source>
</evidence>
<dbReference type="GO" id="GO:0000256">
    <property type="term" value="P:allantoin catabolic process"/>
    <property type="evidence" value="ECO:0007669"/>
    <property type="project" value="InterPro"/>
</dbReference>
<dbReference type="SUPFAM" id="SSF51182">
    <property type="entry name" value="RmlC-like cupins"/>
    <property type="match status" value="1"/>
</dbReference>
<dbReference type="EMBL" id="LCZI01000434">
    <property type="protein sequence ID" value="KKZ66685.1"/>
    <property type="molecule type" value="Genomic_DNA"/>
</dbReference>
<comment type="caution">
    <text evidence="6">The sequence shown here is derived from an EMBL/GenBank/DDBJ whole genome shotgun (WGS) entry which is preliminary data.</text>
</comment>
<dbReference type="GO" id="GO:0006144">
    <property type="term" value="P:purine nucleobase metabolic process"/>
    <property type="evidence" value="ECO:0007669"/>
    <property type="project" value="UniProtKB-KW"/>
</dbReference>
<accession>A0A0G2I8U3</accession>
<dbReference type="GO" id="GO:0050385">
    <property type="term" value="F:ureidoglycolate lyase activity"/>
    <property type="evidence" value="ECO:0007669"/>
    <property type="project" value="UniProtKB-EC"/>
</dbReference>
<keyword evidence="3" id="KW-0456">Lyase</keyword>
<dbReference type="OrthoDB" id="10266039at2759"/>
<proteinExistence type="predicted"/>
<dbReference type="Gene3D" id="2.60.120.480">
    <property type="entry name" value="Ureidoglycolate hydrolase"/>
    <property type="match status" value="1"/>
</dbReference>
<dbReference type="PANTHER" id="PTHR21221:SF1">
    <property type="entry name" value="UREIDOGLYCOLATE LYASE"/>
    <property type="match status" value="1"/>
</dbReference>
<dbReference type="InterPro" id="IPR047233">
    <property type="entry name" value="UAH_cupin"/>
</dbReference>
<evidence type="ECO:0000313" key="7">
    <source>
        <dbReference type="Proteomes" id="UP000034164"/>
    </source>
</evidence>
<dbReference type="Pfam" id="PF04115">
    <property type="entry name" value="Ureidogly_lyase"/>
    <property type="match status" value="1"/>
</dbReference>